<keyword evidence="2" id="KW-1185">Reference proteome</keyword>
<gene>
    <name evidence="1" type="ORF">L9F63_015973</name>
</gene>
<reference evidence="1" key="1">
    <citation type="journal article" date="2023" name="IScience">
        <title>Live-bearing cockroach genome reveals convergent evolutionary mechanisms linked to viviparity in insects and beyond.</title>
        <authorList>
            <person name="Fouks B."/>
            <person name="Harrison M.C."/>
            <person name="Mikhailova A.A."/>
            <person name="Marchal E."/>
            <person name="English S."/>
            <person name="Carruthers M."/>
            <person name="Jennings E.C."/>
            <person name="Chiamaka E.L."/>
            <person name="Frigard R.A."/>
            <person name="Pippel M."/>
            <person name="Attardo G.M."/>
            <person name="Benoit J.B."/>
            <person name="Bornberg-Bauer E."/>
            <person name="Tobe S.S."/>
        </authorList>
    </citation>
    <scope>NUCLEOTIDE SEQUENCE</scope>
    <source>
        <strain evidence="1">Stay&amp;Tobe</strain>
    </source>
</reference>
<organism evidence="1 2">
    <name type="scientific">Diploptera punctata</name>
    <name type="common">Pacific beetle cockroach</name>
    <dbReference type="NCBI Taxonomy" id="6984"/>
    <lineage>
        <taxon>Eukaryota</taxon>
        <taxon>Metazoa</taxon>
        <taxon>Ecdysozoa</taxon>
        <taxon>Arthropoda</taxon>
        <taxon>Hexapoda</taxon>
        <taxon>Insecta</taxon>
        <taxon>Pterygota</taxon>
        <taxon>Neoptera</taxon>
        <taxon>Polyneoptera</taxon>
        <taxon>Dictyoptera</taxon>
        <taxon>Blattodea</taxon>
        <taxon>Blaberoidea</taxon>
        <taxon>Blaberidae</taxon>
        <taxon>Diplopterinae</taxon>
        <taxon>Diploptera</taxon>
    </lineage>
</organism>
<dbReference type="AlphaFoldDB" id="A0AAD8A5Y3"/>
<dbReference type="Proteomes" id="UP001233999">
    <property type="component" value="Unassembled WGS sequence"/>
</dbReference>
<proteinExistence type="predicted"/>
<comment type="caution">
    <text evidence="1">The sequence shown here is derived from an EMBL/GenBank/DDBJ whole genome shotgun (WGS) entry which is preliminary data.</text>
</comment>
<feature type="non-terminal residue" evidence="1">
    <location>
        <position position="1"/>
    </location>
</feature>
<dbReference type="EMBL" id="JASPKZ010003838">
    <property type="protein sequence ID" value="KAJ9592367.1"/>
    <property type="molecule type" value="Genomic_DNA"/>
</dbReference>
<accession>A0AAD8A5Y3</accession>
<evidence type="ECO:0000313" key="2">
    <source>
        <dbReference type="Proteomes" id="UP001233999"/>
    </source>
</evidence>
<reference evidence="1" key="2">
    <citation type="submission" date="2023-05" db="EMBL/GenBank/DDBJ databases">
        <authorList>
            <person name="Fouks B."/>
        </authorList>
    </citation>
    <scope>NUCLEOTIDE SEQUENCE</scope>
    <source>
        <strain evidence="1">Stay&amp;Tobe</strain>
        <tissue evidence="1">Testes</tissue>
    </source>
</reference>
<feature type="non-terminal residue" evidence="1">
    <location>
        <position position="102"/>
    </location>
</feature>
<sequence>ACSGGSLAGESLARRSMTRLQHDLWKELFITFLNASLHNNLSILTCLKIHKNEMAEYGVRSRITVILDVVLWKNIDKTRTMPFADILKRQALILSSPMFHLL</sequence>
<evidence type="ECO:0000313" key="1">
    <source>
        <dbReference type="EMBL" id="KAJ9592367.1"/>
    </source>
</evidence>
<name>A0AAD8A5Y3_DIPPU</name>
<protein>
    <submittedName>
        <fullName evidence="1">Uncharacterized protein</fullName>
    </submittedName>
</protein>